<dbReference type="AlphaFoldDB" id="A0A975L6T5"/>
<keyword evidence="3" id="KW-1185">Reference proteome</keyword>
<accession>A0A975L6T5</accession>
<proteinExistence type="predicted"/>
<gene>
    <name evidence="2" type="ORF">KGD82_19240</name>
</gene>
<evidence type="ECO:0000313" key="2">
    <source>
        <dbReference type="EMBL" id="QVJ00684.1"/>
    </source>
</evidence>
<name>A0A975L6T5_9ACTN</name>
<feature type="region of interest" description="Disordered" evidence="1">
    <location>
        <begin position="1"/>
        <end position="65"/>
    </location>
</feature>
<protein>
    <submittedName>
        <fullName evidence="2">Uncharacterized protein</fullName>
    </submittedName>
</protein>
<dbReference type="EMBL" id="CP074402">
    <property type="protein sequence ID" value="QVJ00684.1"/>
    <property type="molecule type" value="Genomic_DNA"/>
</dbReference>
<evidence type="ECO:0000313" key="3">
    <source>
        <dbReference type="Proteomes" id="UP000682416"/>
    </source>
</evidence>
<evidence type="ECO:0000256" key="1">
    <source>
        <dbReference type="SAM" id="MobiDB-lite"/>
    </source>
</evidence>
<dbReference type="Proteomes" id="UP000682416">
    <property type="component" value="Chromosome"/>
</dbReference>
<dbReference type="KEGG" id="nec:KGD82_19240"/>
<reference evidence="2" key="1">
    <citation type="submission" date="2021-05" db="EMBL/GenBank/DDBJ databases">
        <authorList>
            <person name="Kaiqin L."/>
            <person name="Jian G."/>
        </authorList>
    </citation>
    <scope>NUCLEOTIDE SEQUENCE</scope>
    <source>
        <strain evidence="2">HDS5</strain>
    </source>
</reference>
<sequence>MPFQRSGAQELGQRQLGQHGGAEVGAPAGPDEVVVEVGRGDQPAEPQPRPEGLGEARHVGDALGGHAVQRAHGAAVVPVLRVVVVLDHQPAPFLRPGQQGAAAGG</sequence>
<organism evidence="2 3">
    <name type="scientific">Nocardiopsis eucommiae</name>
    <dbReference type="NCBI Taxonomy" id="2831970"/>
    <lineage>
        <taxon>Bacteria</taxon>
        <taxon>Bacillati</taxon>
        <taxon>Actinomycetota</taxon>
        <taxon>Actinomycetes</taxon>
        <taxon>Streptosporangiales</taxon>
        <taxon>Nocardiopsidaceae</taxon>
        <taxon>Nocardiopsis</taxon>
    </lineage>
</organism>